<organism evidence="1 2">
    <name type="scientific">Desulfonema ishimotonii</name>
    <dbReference type="NCBI Taxonomy" id="45657"/>
    <lineage>
        <taxon>Bacteria</taxon>
        <taxon>Pseudomonadati</taxon>
        <taxon>Thermodesulfobacteriota</taxon>
        <taxon>Desulfobacteria</taxon>
        <taxon>Desulfobacterales</taxon>
        <taxon>Desulfococcaceae</taxon>
        <taxon>Desulfonema</taxon>
    </lineage>
</organism>
<dbReference type="RefSeq" id="WP_166404885.1">
    <property type="nucleotide sequence ID" value="NZ_BEXT01000001.1"/>
</dbReference>
<keyword evidence="2" id="KW-1185">Reference proteome</keyword>
<dbReference type="Proteomes" id="UP000288096">
    <property type="component" value="Unassembled WGS sequence"/>
</dbReference>
<name>A0A401FSH8_9BACT</name>
<sequence>MKYTCTEYRQEMVLLALQKQLSQGGLSEEQKQEILEKIRKLEVEMDME</sequence>
<protein>
    <submittedName>
        <fullName evidence="1">Uncharacterized protein</fullName>
    </submittedName>
</protein>
<reference evidence="2" key="2">
    <citation type="submission" date="2019-01" db="EMBL/GenBank/DDBJ databases">
        <title>Genome sequence of Desulfonema ishimotonii strain Tokyo 01.</title>
        <authorList>
            <person name="Fukui M."/>
        </authorList>
    </citation>
    <scope>NUCLEOTIDE SEQUENCE [LARGE SCALE GENOMIC DNA]</scope>
    <source>
        <strain evidence="2">Tokyo 01</strain>
    </source>
</reference>
<comment type="caution">
    <text evidence="1">The sequence shown here is derived from an EMBL/GenBank/DDBJ whole genome shotgun (WGS) entry which is preliminary data.</text>
</comment>
<dbReference type="AlphaFoldDB" id="A0A401FSH8"/>
<dbReference type="EMBL" id="BEXT01000001">
    <property type="protein sequence ID" value="GBC59915.1"/>
    <property type="molecule type" value="Genomic_DNA"/>
</dbReference>
<reference evidence="2" key="1">
    <citation type="submission" date="2017-11" db="EMBL/GenBank/DDBJ databases">
        <authorList>
            <person name="Watanabe M."/>
            <person name="Kojima H."/>
        </authorList>
    </citation>
    <scope>NUCLEOTIDE SEQUENCE [LARGE SCALE GENOMIC DNA]</scope>
    <source>
        <strain evidence="2">Tokyo 01</strain>
    </source>
</reference>
<accession>A0A401FSH8</accession>
<evidence type="ECO:0000313" key="2">
    <source>
        <dbReference type="Proteomes" id="UP000288096"/>
    </source>
</evidence>
<proteinExistence type="predicted"/>
<gene>
    <name evidence="1" type="ORF">DENIS_0857</name>
</gene>
<evidence type="ECO:0000313" key="1">
    <source>
        <dbReference type="EMBL" id="GBC59915.1"/>
    </source>
</evidence>